<dbReference type="GeneID" id="100368068"/>
<dbReference type="RefSeq" id="XP_006815275.1">
    <property type="nucleotide sequence ID" value="XM_006815212.1"/>
</dbReference>
<keyword evidence="4 6" id="KW-1133">Transmembrane helix</keyword>
<dbReference type="PANTHER" id="PTHR21016">
    <property type="entry name" value="BETA-AMYLOID BINDING PROTEIN-RELATED"/>
    <property type="match status" value="1"/>
</dbReference>
<protein>
    <submittedName>
        <fullName evidence="9">Uncharacterized protein LOC100368068</fullName>
    </submittedName>
</protein>
<keyword evidence="5 6" id="KW-0472">Membrane</keyword>
<proteinExistence type="inferred from homology"/>
<keyword evidence="3 6" id="KW-0812">Transmembrane</keyword>
<dbReference type="InterPro" id="IPR050932">
    <property type="entry name" value="TM2D1-3-like"/>
</dbReference>
<comment type="subcellular location">
    <subcellularLocation>
        <location evidence="1">Membrane</location>
        <topology evidence="1">Multi-pass membrane protein</topology>
    </subcellularLocation>
</comment>
<evidence type="ECO:0000256" key="5">
    <source>
        <dbReference type="ARBA" id="ARBA00023136"/>
    </source>
</evidence>
<evidence type="ECO:0000256" key="3">
    <source>
        <dbReference type="ARBA" id="ARBA00022692"/>
    </source>
</evidence>
<evidence type="ECO:0000256" key="2">
    <source>
        <dbReference type="ARBA" id="ARBA00008284"/>
    </source>
</evidence>
<reference evidence="9" key="1">
    <citation type="submission" date="2025-08" db="UniProtKB">
        <authorList>
            <consortium name="RefSeq"/>
        </authorList>
    </citation>
    <scope>IDENTIFICATION</scope>
    <source>
        <tissue evidence="9">Testes</tissue>
    </source>
</reference>
<gene>
    <name evidence="9" type="primary">LOC100368068</name>
</gene>
<evidence type="ECO:0000313" key="8">
    <source>
        <dbReference type="Proteomes" id="UP000694865"/>
    </source>
</evidence>
<accession>A0ABM0M5I4</accession>
<feature type="transmembrane region" description="Helical" evidence="6">
    <location>
        <begin position="46"/>
        <end position="65"/>
    </location>
</feature>
<feature type="transmembrane region" description="Helical" evidence="6">
    <location>
        <begin position="110"/>
        <end position="128"/>
    </location>
</feature>
<dbReference type="Proteomes" id="UP000694865">
    <property type="component" value="Unplaced"/>
</dbReference>
<feature type="domain" description="TM2" evidence="7">
    <location>
        <begin position="86"/>
        <end position="128"/>
    </location>
</feature>
<organism evidence="8 9">
    <name type="scientific">Saccoglossus kowalevskii</name>
    <name type="common">Acorn worm</name>
    <dbReference type="NCBI Taxonomy" id="10224"/>
    <lineage>
        <taxon>Eukaryota</taxon>
        <taxon>Metazoa</taxon>
        <taxon>Hemichordata</taxon>
        <taxon>Enteropneusta</taxon>
        <taxon>Harrimaniidae</taxon>
        <taxon>Saccoglossus</taxon>
    </lineage>
</organism>
<name>A0ABM0M5I4_SACKO</name>
<evidence type="ECO:0000259" key="7">
    <source>
        <dbReference type="Pfam" id="PF05154"/>
    </source>
</evidence>
<evidence type="ECO:0000256" key="4">
    <source>
        <dbReference type="ARBA" id="ARBA00022989"/>
    </source>
</evidence>
<dbReference type="InterPro" id="IPR007829">
    <property type="entry name" value="TM2"/>
</dbReference>
<comment type="similarity">
    <text evidence="2">Belongs to the TM2 family.</text>
</comment>
<dbReference type="PANTHER" id="PTHR21016:SF25">
    <property type="entry name" value="TM2 DOMAIN-CONTAINING PROTEIN DDB_G0277895-RELATED"/>
    <property type="match status" value="1"/>
</dbReference>
<evidence type="ECO:0000256" key="6">
    <source>
        <dbReference type="SAM" id="Phobius"/>
    </source>
</evidence>
<keyword evidence="8" id="KW-1185">Reference proteome</keyword>
<evidence type="ECO:0000256" key="1">
    <source>
        <dbReference type="ARBA" id="ARBA00004141"/>
    </source>
</evidence>
<feature type="domain" description="TM2" evidence="7">
    <location>
        <begin position="18"/>
        <end position="65"/>
    </location>
</feature>
<feature type="transmembrane region" description="Helical" evidence="6">
    <location>
        <begin position="21"/>
        <end position="40"/>
    </location>
</feature>
<evidence type="ECO:0000313" key="9">
    <source>
        <dbReference type="RefSeq" id="XP_006815275.1"/>
    </source>
</evidence>
<dbReference type="Pfam" id="PF05154">
    <property type="entry name" value="TM2"/>
    <property type="match status" value="2"/>
</dbReference>
<sequence length="143" mass="16680">MTKLSDTFRSLFFENGDYSIGDAYILCIPFGWLGLHHFYLGRRFFGIVYLLTFGALGFGWIVDIIRLPWLVRAVNQDESVKRLDDAYILVIPLGWLGIHQLYLGRKKWCVFYAFTLGVLGVGWLIDIIRMQRLVSNYNPRRNP</sequence>
<feature type="transmembrane region" description="Helical" evidence="6">
    <location>
        <begin position="86"/>
        <end position="104"/>
    </location>
</feature>